<reference evidence="1" key="1">
    <citation type="submission" date="2008-06" db="EMBL/GenBank/DDBJ databases">
        <title>Complete sequence of Chlorobium phaeobacteroides BS1.</title>
        <authorList>
            <consortium name="US DOE Joint Genome Institute"/>
            <person name="Lucas S."/>
            <person name="Copeland A."/>
            <person name="Lapidus A."/>
            <person name="Glavina del Rio T."/>
            <person name="Dalin E."/>
            <person name="Tice H."/>
            <person name="Bruce D."/>
            <person name="Goodwin L."/>
            <person name="Pitluck S."/>
            <person name="Schmutz J."/>
            <person name="Larimer F."/>
            <person name="Land M."/>
            <person name="Hauser L."/>
            <person name="Kyrpides N."/>
            <person name="Ovchinnikova G."/>
            <person name="Li T."/>
            <person name="Liu Z."/>
            <person name="Zhao F."/>
            <person name="Overmann J."/>
            <person name="Bryant D.A."/>
            <person name="Richardson P."/>
        </authorList>
    </citation>
    <scope>NUCLEOTIDE SEQUENCE [LARGE SCALE GENOMIC DNA]</scope>
    <source>
        <strain evidence="1">BS1</strain>
    </source>
</reference>
<dbReference type="KEGG" id="cpb:Cphamn1_1365"/>
<evidence type="ECO:0000313" key="1">
    <source>
        <dbReference type="EMBL" id="ACE04294.1"/>
    </source>
</evidence>
<dbReference type="HOGENOM" id="CLU_3166125_0_0_10"/>
<dbReference type="EMBL" id="CP001101">
    <property type="protein sequence ID" value="ACE04294.1"/>
    <property type="molecule type" value="Genomic_DNA"/>
</dbReference>
<protein>
    <submittedName>
        <fullName evidence="1">Uncharacterized protein</fullName>
    </submittedName>
</protein>
<name>B3EJ94_CHLPB</name>
<proteinExistence type="predicted"/>
<organism evidence="1">
    <name type="scientific">Chlorobium phaeobacteroides (strain BS1)</name>
    <dbReference type="NCBI Taxonomy" id="331678"/>
    <lineage>
        <taxon>Bacteria</taxon>
        <taxon>Pseudomonadati</taxon>
        <taxon>Chlorobiota</taxon>
        <taxon>Chlorobiia</taxon>
        <taxon>Chlorobiales</taxon>
        <taxon>Chlorobiaceae</taxon>
        <taxon>Chlorobium/Pelodictyon group</taxon>
        <taxon>Chlorobium</taxon>
    </lineage>
</organism>
<gene>
    <name evidence="1" type="ordered locus">Cphamn1_1365</name>
</gene>
<dbReference type="STRING" id="331678.Cphamn1_1365"/>
<dbReference type="AlphaFoldDB" id="B3EJ94"/>
<sequence length="47" mass="5504">MLAGDFFLFDESPFVLRLLSDWDKKNEPGYIAMQCCCKISVIYYYAV</sequence>
<accession>B3EJ94</accession>